<dbReference type="SUPFAM" id="SSF53335">
    <property type="entry name" value="S-adenosyl-L-methionine-dependent methyltransferases"/>
    <property type="match status" value="1"/>
</dbReference>
<dbReference type="EMBL" id="JACLAW010000019">
    <property type="protein sequence ID" value="MBC2667437.1"/>
    <property type="molecule type" value="Genomic_DNA"/>
</dbReference>
<sequence length="265" mass="27723">MNPPAHETGRRERIGSAFAAATAYDANARIQADAARALAARIAALPLCPGPRMLELGCGTGFLTAALVGTGFTGQALVTDLAPAMIERARARIGDRPGVTFAPLDGEHGAMPGEGPFDLIAASLAAQWFDDLPAALARLSGWLRPGGWLALTTLTEGTFAEWRAAHEALGLRSGTPAYPSAQALAAMLPGAELTLEPVSEVHVDARDFLRAVKAIGAGTPAPGHRPLGPGPLRAVMRRFERDGARATYQIATLLWQRPPMSTLAP</sequence>
<gene>
    <name evidence="2" type="ORF">H7F51_18115</name>
</gene>
<feature type="domain" description="Methyltransferase type 12" evidence="1">
    <location>
        <begin position="54"/>
        <end position="149"/>
    </location>
</feature>
<dbReference type="PANTHER" id="PTHR43861:SF1">
    <property type="entry name" value="TRANS-ACONITATE 2-METHYLTRANSFERASE"/>
    <property type="match status" value="1"/>
</dbReference>
<organism evidence="2 3">
    <name type="scientific">Novosphingobium flavum</name>
    <dbReference type="NCBI Taxonomy" id="1778672"/>
    <lineage>
        <taxon>Bacteria</taxon>
        <taxon>Pseudomonadati</taxon>
        <taxon>Pseudomonadota</taxon>
        <taxon>Alphaproteobacteria</taxon>
        <taxon>Sphingomonadales</taxon>
        <taxon>Sphingomonadaceae</taxon>
        <taxon>Novosphingobium</taxon>
    </lineage>
</organism>
<keyword evidence="2" id="KW-0808">Transferase</keyword>
<dbReference type="RefSeq" id="WP_185665733.1">
    <property type="nucleotide sequence ID" value="NZ_JACLAW010000019.1"/>
</dbReference>
<proteinExistence type="predicted"/>
<evidence type="ECO:0000313" key="2">
    <source>
        <dbReference type="EMBL" id="MBC2667437.1"/>
    </source>
</evidence>
<evidence type="ECO:0000259" key="1">
    <source>
        <dbReference type="Pfam" id="PF08242"/>
    </source>
</evidence>
<evidence type="ECO:0000313" key="3">
    <source>
        <dbReference type="Proteomes" id="UP000566813"/>
    </source>
</evidence>
<dbReference type="InterPro" id="IPR013217">
    <property type="entry name" value="Methyltransf_12"/>
</dbReference>
<dbReference type="GO" id="GO:0032259">
    <property type="term" value="P:methylation"/>
    <property type="evidence" value="ECO:0007669"/>
    <property type="project" value="UniProtKB-KW"/>
</dbReference>
<dbReference type="CDD" id="cd02440">
    <property type="entry name" value="AdoMet_MTases"/>
    <property type="match status" value="1"/>
</dbReference>
<dbReference type="GO" id="GO:0008168">
    <property type="term" value="F:methyltransferase activity"/>
    <property type="evidence" value="ECO:0007669"/>
    <property type="project" value="UniProtKB-KW"/>
</dbReference>
<reference evidence="2 3" key="1">
    <citation type="submission" date="2020-08" db="EMBL/GenBank/DDBJ databases">
        <title>The genome sequence of type strain Novosphingobium flavum NBRC 111647.</title>
        <authorList>
            <person name="Liu Y."/>
        </authorList>
    </citation>
    <scope>NUCLEOTIDE SEQUENCE [LARGE SCALE GENOMIC DNA]</scope>
    <source>
        <strain evidence="2 3">NBRC 111647</strain>
    </source>
</reference>
<dbReference type="AlphaFoldDB" id="A0A7X1KNA2"/>
<dbReference type="PANTHER" id="PTHR43861">
    <property type="entry name" value="TRANS-ACONITATE 2-METHYLTRANSFERASE-RELATED"/>
    <property type="match status" value="1"/>
</dbReference>
<dbReference type="Proteomes" id="UP000566813">
    <property type="component" value="Unassembled WGS sequence"/>
</dbReference>
<dbReference type="Gene3D" id="3.40.50.150">
    <property type="entry name" value="Vaccinia Virus protein VP39"/>
    <property type="match status" value="1"/>
</dbReference>
<keyword evidence="3" id="KW-1185">Reference proteome</keyword>
<comment type="caution">
    <text evidence="2">The sequence shown here is derived from an EMBL/GenBank/DDBJ whole genome shotgun (WGS) entry which is preliminary data.</text>
</comment>
<accession>A0A7X1KNA2</accession>
<protein>
    <submittedName>
        <fullName evidence="2">Methyltransferase domain-containing protein</fullName>
    </submittedName>
</protein>
<dbReference type="InterPro" id="IPR029063">
    <property type="entry name" value="SAM-dependent_MTases_sf"/>
</dbReference>
<name>A0A7X1KNA2_9SPHN</name>
<dbReference type="Pfam" id="PF08242">
    <property type="entry name" value="Methyltransf_12"/>
    <property type="match status" value="1"/>
</dbReference>
<keyword evidence="2" id="KW-0489">Methyltransferase</keyword>